<dbReference type="STRING" id="1745343.A0A2J6PPI3"/>
<protein>
    <recommendedName>
        <fullName evidence="5">GRAM domain-containing protein</fullName>
    </recommendedName>
</protein>
<dbReference type="PANTHER" id="PTHR37402:SF1">
    <property type="entry name" value="GRAM DOMAIN-CONTAINING PROTEIN 4"/>
    <property type="match status" value="1"/>
</dbReference>
<evidence type="ECO:0000256" key="1">
    <source>
        <dbReference type="SAM" id="MobiDB-lite"/>
    </source>
</evidence>
<feature type="transmembrane region" description="Helical" evidence="2">
    <location>
        <begin position="265"/>
        <end position="288"/>
    </location>
</feature>
<feature type="region of interest" description="Disordered" evidence="1">
    <location>
        <begin position="466"/>
        <end position="486"/>
    </location>
</feature>
<feature type="transmembrane region" description="Helical" evidence="2">
    <location>
        <begin position="395"/>
        <end position="415"/>
    </location>
</feature>
<evidence type="ECO:0000313" key="3">
    <source>
        <dbReference type="EMBL" id="PMD15937.1"/>
    </source>
</evidence>
<dbReference type="PANTHER" id="PTHR37402">
    <property type="entry name" value="GRAM DOMAIN-CONTAINING PROTEIN 4"/>
    <property type="match status" value="1"/>
</dbReference>
<evidence type="ECO:0008006" key="5">
    <source>
        <dbReference type="Google" id="ProtNLM"/>
    </source>
</evidence>
<dbReference type="OrthoDB" id="1708389at2759"/>
<accession>A0A2J6PPI3</accession>
<dbReference type="InterPro" id="IPR037847">
    <property type="entry name" value="GRAMDC4"/>
</dbReference>
<keyword evidence="4" id="KW-1185">Reference proteome</keyword>
<keyword evidence="2" id="KW-1133">Transmembrane helix</keyword>
<evidence type="ECO:0000313" key="4">
    <source>
        <dbReference type="Proteomes" id="UP000235672"/>
    </source>
</evidence>
<evidence type="ECO:0000256" key="2">
    <source>
        <dbReference type="SAM" id="Phobius"/>
    </source>
</evidence>
<feature type="transmembrane region" description="Helical" evidence="2">
    <location>
        <begin position="369"/>
        <end position="388"/>
    </location>
</feature>
<dbReference type="GO" id="GO:0006915">
    <property type="term" value="P:apoptotic process"/>
    <property type="evidence" value="ECO:0007669"/>
    <property type="project" value="InterPro"/>
</dbReference>
<sequence length="606" mass="69108">MLLAEQLSARNMSYDLADDRSTTPNGEVTSKRQKLAEIKDKAKNKTKRVFHIDYFEEHMERSSQEAEVDELNESPAFNPTKFLNRQRVGQAGLPAKVISAVQSTIEAVLNPKKAIKSAATKKTTRTLAKSRPYLSRKADLDFLEAHDDLERVEGSRVNADGKGEVVEKNGNIDECEEHIEDFFERQDDLGFTEFDWGKWIAYKLLNGSHNFTAQYMDDFDELPFDIDTLRRHVERLIIVSAPVQTLLSDVRNIYRWEDPIRTGKWMALYFFLWHISHPVTFFWGYIFYSVSMNYYYPTSVKELREGIERSMDRGATALKVGELMGKHGSDDWLGPLMDELGPFLQVQIADLANLLEAAYNFYHFRSPSATGASLCLFGALFLVTALTDSRFAMKIFWLIFGLNFFFCWPISSLFANYRLLVSIFKWALWDVPTHAEWCFQYLQERATHVKEVIKAHDLDDGTYVRTGQDSPVESDSDSVDSFYSATSTPQEDKDILSFGCTYLHTPGRFIISTEGIRFASSISLFTSNESFDKTVLRSCRNVETANSKPEDGAPGNGTWEEGQVVVLENVRGRDKAFNAVIGFSGARWQHLQQRPEKKKAAVPPPK</sequence>
<reference evidence="3 4" key="1">
    <citation type="submission" date="2016-05" db="EMBL/GenBank/DDBJ databases">
        <title>A degradative enzymes factory behind the ericoid mycorrhizal symbiosis.</title>
        <authorList>
            <consortium name="DOE Joint Genome Institute"/>
            <person name="Martino E."/>
            <person name="Morin E."/>
            <person name="Grelet G."/>
            <person name="Kuo A."/>
            <person name="Kohler A."/>
            <person name="Daghino S."/>
            <person name="Barry K."/>
            <person name="Choi C."/>
            <person name="Cichocki N."/>
            <person name="Clum A."/>
            <person name="Copeland A."/>
            <person name="Hainaut M."/>
            <person name="Haridas S."/>
            <person name="Labutti K."/>
            <person name="Lindquist E."/>
            <person name="Lipzen A."/>
            <person name="Khouja H.-R."/>
            <person name="Murat C."/>
            <person name="Ohm R."/>
            <person name="Olson A."/>
            <person name="Spatafora J."/>
            <person name="Veneault-Fourrey C."/>
            <person name="Henrissat B."/>
            <person name="Grigoriev I."/>
            <person name="Martin F."/>
            <person name="Perotto S."/>
        </authorList>
    </citation>
    <scope>NUCLEOTIDE SEQUENCE [LARGE SCALE GENOMIC DNA]</scope>
    <source>
        <strain evidence="3 4">UAMH 7357</strain>
    </source>
</reference>
<dbReference type="EMBL" id="KZ613509">
    <property type="protein sequence ID" value="PMD15937.1"/>
    <property type="molecule type" value="Genomic_DNA"/>
</dbReference>
<gene>
    <name evidence="3" type="ORF">NA56DRAFT_753539</name>
</gene>
<keyword evidence="2" id="KW-0472">Membrane</keyword>
<dbReference type="AlphaFoldDB" id="A0A2J6PPI3"/>
<dbReference type="Proteomes" id="UP000235672">
    <property type="component" value="Unassembled WGS sequence"/>
</dbReference>
<keyword evidence="2" id="KW-0812">Transmembrane</keyword>
<organism evidence="3 4">
    <name type="scientific">Hyaloscypha hepaticicola</name>
    <dbReference type="NCBI Taxonomy" id="2082293"/>
    <lineage>
        <taxon>Eukaryota</taxon>
        <taxon>Fungi</taxon>
        <taxon>Dikarya</taxon>
        <taxon>Ascomycota</taxon>
        <taxon>Pezizomycotina</taxon>
        <taxon>Leotiomycetes</taxon>
        <taxon>Helotiales</taxon>
        <taxon>Hyaloscyphaceae</taxon>
        <taxon>Hyaloscypha</taxon>
    </lineage>
</organism>
<proteinExistence type="predicted"/>
<name>A0A2J6PPI3_9HELO</name>